<dbReference type="AlphaFoldDB" id="A0A239IZZ2"/>
<name>A0A239IZZ2_9BACT</name>
<evidence type="ECO:0000313" key="2">
    <source>
        <dbReference type="EMBL" id="SNS98962.1"/>
    </source>
</evidence>
<reference evidence="3" key="1">
    <citation type="submission" date="2017-06" db="EMBL/GenBank/DDBJ databases">
        <authorList>
            <person name="Varghese N."/>
            <person name="Submissions S."/>
        </authorList>
    </citation>
    <scope>NUCLEOTIDE SEQUENCE [LARGE SCALE GENOMIC DNA]</scope>
    <source>
        <strain evidence="3">NKM1</strain>
    </source>
</reference>
<dbReference type="RefSeq" id="WP_089320713.1">
    <property type="nucleotide sequence ID" value="NZ_FZOQ01000019.1"/>
</dbReference>
<sequence>MIVKILSSSATFSGVVYNEDKVEKGTAELLAAENFGMLQPGRSGIGDTDYKSYFQSWSKADGNIQKVKQPQFHAVISCEGRGKDAVQLQEIAEQYLRKMGYGDNPYLIYFHTDTPNNHVHLVSTRINREGKKIDDSFERTRSQKAMKEILLQDVGEEVRKHLQVALGYNFSTAAQLKLLLEREGVKVKETATGYSFIKYGSHIHSMGRDAIAKRTEAYVAPKARIHQLRAILSKYKAGLSPQELKDFLQHKFGVELVFHQTKGKPEPYGYTILDHGKKEVFKGAQVMKLNELLLRTSDADRIASAQAIVSTLTKNSGVSYGELKGELQALGFTLTRKGEVRLRGGETPILQVTPETMRAVHYNERLQHARLFSTSSMEEAQALARVFYLRPGSLRINTGPDEGAREYTADKLNSMLANGIPFSDIIERNGWSLVRVEGEHYLIDKGEKTIHKIGELTDRNLEYSRVNVLEVDSRIGVAVEYDNGAISEMLLSVASMVQTGNRQLTPAEKRNKRRIKR</sequence>
<accession>A0A239IZZ2</accession>
<protein>
    <submittedName>
        <fullName evidence="2">Relaxase/Mobilisation nuclease domain-containing protein</fullName>
    </submittedName>
</protein>
<keyword evidence="3" id="KW-1185">Reference proteome</keyword>
<gene>
    <name evidence="2" type="ORF">SAMN06296052_11992</name>
</gene>
<evidence type="ECO:0000313" key="3">
    <source>
        <dbReference type="Proteomes" id="UP000198432"/>
    </source>
</evidence>
<dbReference type="InterPro" id="IPR005094">
    <property type="entry name" value="Endonuclease_MobA/VirD2"/>
</dbReference>
<proteinExistence type="predicted"/>
<organism evidence="2 3">
    <name type="scientific">Pontibacter ummariensis</name>
    <dbReference type="NCBI Taxonomy" id="1610492"/>
    <lineage>
        <taxon>Bacteria</taxon>
        <taxon>Pseudomonadati</taxon>
        <taxon>Bacteroidota</taxon>
        <taxon>Cytophagia</taxon>
        <taxon>Cytophagales</taxon>
        <taxon>Hymenobacteraceae</taxon>
        <taxon>Pontibacter</taxon>
    </lineage>
</organism>
<dbReference type="EMBL" id="FZOQ01000019">
    <property type="protein sequence ID" value="SNS98962.1"/>
    <property type="molecule type" value="Genomic_DNA"/>
</dbReference>
<dbReference type="Pfam" id="PF03432">
    <property type="entry name" value="Relaxase"/>
    <property type="match status" value="1"/>
</dbReference>
<dbReference type="Proteomes" id="UP000198432">
    <property type="component" value="Unassembled WGS sequence"/>
</dbReference>
<dbReference type="OrthoDB" id="915634at2"/>
<feature type="domain" description="MobA/VirD2-like nuclease" evidence="1">
    <location>
        <begin position="42"/>
        <end position="150"/>
    </location>
</feature>
<evidence type="ECO:0000259" key="1">
    <source>
        <dbReference type="Pfam" id="PF03432"/>
    </source>
</evidence>